<reference evidence="1 2" key="1">
    <citation type="journal article" date="2024" name="J. Plant Pathol.">
        <title>Sequence and assembly of the genome of Seiridium unicorne, isolate CBS 538.82, causal agent of cypress canker disease.</title>
        <authorList>
            <person name="Scali E."/>
            <person name="Rocca G.D."/>
            <person name="Danti R."/>
            <person name="Garbelotto M."/>
            <person name="Barberini S."/>
            <person name="Baroncelli R."/>
            <person name="Emiliani G."/>
        </authorList>
    </citation>
    <scope>NUCLEOTIDE SEQUENCE [LARGE SCALE GENOMIC DNA]</scope>
    <source>
        <strain evidence="1 2">BM-138-508</strain>
    </source>
</reference>
<keyword evidence="2" id="KW-1185">Reference proteome</keyword>
<evidence type="ECO:0008006" key="3">
    <source>
        <dbReference type="Google" id="ProtNLM"/>
    </source>
</evidence>
<sequence>MQLLHDRILERIEAREYPKTTCPSEVARGLSSDELPSLGCTDWRAAMDLVRQETWSMRQRGFSMSPRKMKQSQSTGLRKSEVLSACARKPRRQKRIEWVDFDPFRRVDPPHVAMTLTTADCAQLTKQELINILMLIQPRQYHMPTHRTIENLWNAIPRLCANCGKKYTLGNNPDDVCRYHRGRLHQPQAAVGNSFPPAWPMPAGSSYLEAMGMANRYTKSLRRRIQMLWLGTMTQCDPRISATSFLLALFVSLTDAAEQFP</sequence>
<dbReference type="Proteomes" id="UP001408356">
    <property type="component" value="Unassembled WGS sequence"/>
</dbReference>
<evidence type="ECO:0000313" key="1">
    <source>
        <dbReference type="EMBL" id="KAK9419935.1"/>
    </source>
</evidence>
<evidence type="ECO:0000313" key="2">
    <source>
        <dbReference type="Proteomes" id="UP001408356"/>
    </source>
</evidence>
<gene>
    <name evidence="1" type="ORF">SUNI508_06941</name>
</gene>
<protein>
    <recommendedName>
        <fullName evidence="3">C2H2-type domain-containing protein</fullName>
    </recommendedName>
</protein>
<dbReference type="Gene3D" id="1.10.10.10">
    <property type="entry name" value="Winged helix-like DNA-binding domain superfamily/Winged helix DNA-binding domain"/>
    <property type="match status" value="1"/>
</dbReference>
<dbReference type="SUPFAM" id="SSF46785">
    <property type="entry name" value="Winged helix' DNA-binding domain"/>
    <property type="match status" value="1"/>
</dbReference>
<dbReference type="InterPro" id="IPR021660">
    <property type="entry name" value="DUF3253"/>
</dbReference>
<name>A0ABR2UZ23_9PEZI</name>
<accession>A0ABR2UZ23</accession>
<dbReference type="EMBL" id="JARVKF010000279">
    <property type="protein sequence ID" value="KAK9419935.1"/>
    <property type="molecule type" value="Genomic_DNA"/>
</dbReference>
<comment type="caution">
    <text evidence="1">The sequence shown here is derived from an EMBL/GenBank/DDBJ whole genome shotgun (WGS) entry which is preliminary data.</text>
</comment>
<dbReference type="InterPro" id="IPR036388">
    <property type="entry name" value="WH-like_DNA-bd_sf"/>
</dbReference>
<dbReference type="Pfam" id="PF11625">
    <property type="entry name" value="DUF3253"/>
    <property type="match status" value="1"/>
</dbReference>
<proteinExistence type="predicted"/>
<dbReference type="InterPro" id="IPR036390">
    <property type="entry name" value="WH_DNA-bd_sf"/>
</dbReference>
<organism evidence="1 2">
    <name type="scientific">Seiridium unicorne</name>
    <dbReference type="NCBI Taxonomy" id="138068"/>
    <lineage>
        <taxon>Eukaryota</taxon>
        <taxon>Fungi</taxon>
        <taxon>Dikarya</taxon>
        <taxon>Ascomycota</taxon>
        <taxon>Pezizomycotina</taxon>
        <taxon>Sordariomycetes</taxon>
        <taxon>Xylariomycetidae</taxon>
        <taxon>Amphisphaeriales</taxon>
        <taxon>Sporocadaceae</taxon>
        <taxon>Seiridium</taxon>
    </lineage>
</organism>